<gene>
    <name evidence="6" type="ORF">TCAL_09334</name>
</gene>
<dbReference type="InterPro" id="IPR001073">
    <property type="entry name" value="C1q_dom"/>
</dbReference>
<dbReference type="PANTHER" id="PTHR22923:SF116">
    <property type="entry name" value="C1Q DOMAIN-CONTAINING PROTEIN"/>
    <property type="match status" value="1"/>
</dbReference>
<feature type="signal peptide" evidence="4">
    <location>
        <begin position="1"/>
        <end position="20"/>
    </location>
</feature>
<evidence type="ECO:0000256" key="2">
    <source>
        <dbReference type="ARBA" id="ARBA00022525"/>
    </source>
</evidence>
<dbReference type="PANTHER" id="PTHR22923">
    <property type="entry name" value="CEREBELLIN-RELATED"/>
    <property type="match status" value="1"/>
</dbReference>
<proteinExistence type="predicted"/>
<sequence>MNNLTTVSMVLAITAMVVNGESIRSSYSSNGIGGSMSYPGTSNRPPYPTNPQYPNNNNNNEVVAFTAIRASRYSQGTNSNVKFDRTITDLGYGWDSNSGEFKAYYSGAYVFSWSGVSPSSNNFRLTLMKNGLEVGQIWGDRIGYQSGANTVVLELNAGDRVYLRVSEGQLYEPDSSNRGYTTFSGYKLN</sequence>
<dbReference type="Proteomes" id="UP000318571">
    <property type="component" value="Chromosome 6"/>
</dbReference>
<keyword evidence="3 4" id="KW-0732">Signal</keyword>
<evidence type="ECO:0000259" key="5">
    <source>
        <dbReference type="PROSITE" id="PS50871"/>
    </source>
</evidence>
<dbReference type="InterPro" id="IPR050822">
    <property type="entry name" value="Cerebellin_Synaptic_Org"/>
</dbReference>
<dbReference type="GO" id="GO:0005576">
    <property type="term" value="C:extracellular region"/>
    <property type="evidence" value="ECO:0007669"/>
    <property type="project" value="UniProtKB-SubCell"/>
</dbReference>
<dbReference type="EMBL" id="VCGU01000002">
    <property type="protein sequence ID" value="TRY79514.1"/>
    <property type="molecule type" value="Genomic_DNA"/>
</dbReference>
<comment type="caution">
    <text evidence="6">The sequence shown here is derived from an EMBL/GenBank/DDBJ whole genome shotgun (WGS) entry which is preliminary data.</text>
</comment>
<accession>A0A553PPA7</accession>
<comment type="subcellular location">
    <subcellularLocation>
        <location evidence="1">Secreted</location>
    </subcellularLocation>
</comment>
<feature type="domain" description="C1q" evidence="5">
    <location>
        <begin position="58"/>
        <end position="189"/>
    </location>
</feature>
<dbReference type="Pfam" id="PF00386">
    <property type="entry name" value="C1q"/>
    <property type="match status" value="1"/>
</dbReference>
<evidence type="ECO:0000313" key="7">
    <source>
        <dbReference type="Proteomes" id="UP000318571"/>
    </source>
</evidence>
<dbReference type="PRINTS" id="PR00007">
    <property type="entry name" value="COMPLEMNTC1Q"/>
</dbReference>
<feature type="chain" id="PRO_5022167128" description="C1q domain-containing protein" evidence="4">
    <location>
        <begin position="21"/>
        <end position="189"/>
    </location>
</feature>
<dbReference type="STRING" id="6832.A0A553PPA7"/>
<organism evidence="6 7">
    <name type="scientific">Tigriopus californicus</name>
    <name type="common">Marine copepod</name>
    <dbReference type="NCBI Taxonomy" id="6832"/>
    <lineage>
        <taxon>Eukaryota</taxon>
        <taxon>Metazoa</taxon>
        <taxon>Ecdysozoa</taxon>
        <taxon>Arthropoda</taxon>
        <taxon>Crustacea</taxon>
        <taxon>Multicrustacea</taxon>
        <taxon>Hexanauplia</taxon>
        <taxon>Copepoda</taxon>
        <taxon>Harpacticoida</taxon>
        <taxon>Harpacticidae</taxon>
        <taxon>Tigriopus</taxon>
    </lineage>
</organism>
<protein>
    <recommendedName>
        <fullName evidence="5">C1q domain-containing protein</fullName>
    </recommendedName>
</protein>
<dbReference type="SMART" id="SM00110">
    <property type="entry name" value="C1Q"/>
    <property type="match status" value="1"/>
</dbReference>
<dbReference type="InterPro" id="IPR008983">
    <property type="entry name" value="Tumour_necrosis_fac-like_dom"/>
</dbReference>
<dbReference type="SUPFAM" id="SSF49842">
    <property type="entry name" value="TNF-like"/>
    <property type="match status" value="1"/>
</dbReference>
<dbReference type="Gene3D" id="2.60.120.40">
    <property type="match status" value="1"/>
</dbReference>
<evidence type="ECO:0000256" key="3">
    <source>
        <dbReference type="ARBA" id="ARBA00022729"/>
    </source>
</evidence>
<evidence type="ECO:0000313" key="6">
    <source>
        <dbReference type="EMBL" id="TRY79514.1"/>
    </source>
</evidence>
<evidence type="ECO:0000256" key="4">
    <source>
        <dbReference type="SAM" id="SignalP"/>
    </source>
</evidence>
<name>A0A553PPA7_TIGCA</name>
<keyword evidence="2" id="KW-0964">Secreted</keyword>
<dbReference type="OMA" id="SEFICFY"/>
<evidence type="ECO:0000256" key="1">
    <source>
        <dbReference type="ARBA" id="ARBA00004613"/>
    </source>
</evidence>
<reference evidence="6 7" key="1">
    <citation type="journal article" date="2018" name="Nat. Ecol. Evol.">
        <title>Genomic signatures of mitonuclear coevolution across populations of Tigriopus californicus.</title>
        <authorList>
            <person name="Barreto F.S."/>
            <person name="Watson E.T."/>
            <person name="Lima T.G."/>
            <person name="Willett C.S."/>
            <person name="Edmands S."/>
            <person name="Li W."/>
            <person name="Burton R.S."/>
        </authorList>
    </citation>
    <scope>NUCLEOTIDE SEQUENCE [LARGE SCALE GENOMIC DNA]</scope>
    <source>
        <strain evidence="6 7">San Diego</strain>
    </source>
</reference>
<dbReference type="PROSITE" id="PS50871">
    <property type="entry name" value="C1Q"/>
    <property type="match status" value="1"/>
</dbReference>
<keyword evidence="7" id="KW-1185">Reference proteome</keyword>
<dbReference type="AlphaFoldDB" id="A0A553PPA7"/>